<feature type="domain" description="Heterokaryon incompatibility" evidence="2">
    <location>
        <begin position="475"/>
        <end position="625"/>
    </location>
</feature>
<feature type="chain" id="PRO_5041210285" description="Heterokaryon incompatibility domain-containing protein" evidence="1">
    <location>
        <begin position="24"/>
        <end position="1098"/>
    </location>
</feature>
<dbReference type="Gene3D" id="3.40.50.1820">
    <property type="entry name" value="alpha/beta hydrolase"/>
    <property type="match status" value="1"/>
</dbReference>
<comment type="caution">
    <text evidence="3">The sequence shown here is derived from an EMBL/GenBank/DDBJ whole genome shotgun (WGS) entry which is preliminary data.</text>
</comment>
<dbReference type="PANTHER" id="PTHR24148">
    <property type="entry name" value="ANKYRIN REPEAT DOMAIN-CONTAINING PROTEIN 39 HOMOLOG-RELATED"/>
    <property type="match status" value="1"/>
</dbReference>
<gene>
    <name evidence="3" type="ORF">H2204_005865</name>
</gene>
<dbReference type="InterPro" id="IPR029058">
    <property type="entry name" value="AB_hydrolase_fold"/>
</dbReference>
<keyword evidence="4" id="KW-1185">Reference proteome</keyword>
<dbReference type="InterPro" id="IPR010730">
    <property type="entry name" value="HET"/>
</dbReference>
<dbReference type="EMBL" id="JAPDRN010000034">
    <property type="protein sequence ID" value="KAJ9635304.1"/>
    <property type="molecule type" value="Genomic_DNA"/>
</dbReference>
<name>A0AA39CY44_9EURO</name>
<keyword evidence="1" id="KW-0732">Signal</keyword>
<reference evidence="3" key="1">
    <citation type="submission" date="2022-10" db="EMBL/GenBank/DDBJ databases">
        <title>Culturing micro-colonial fungi from biological soil crusts in the Mojave desert and describing Neophaeococcomyces mojavensis, and introducing the new genera and species Taxawa tesnikishii.</title>
        <authorList>
            <person name="Kurbessoian T."/>
            <person name="Stajich J.E."/>
        </authorList>
    </citation>
    <scope>NUCLEOTIDE SEQUENCE</scope>
    <source>
        <strain evidence="3">TK_35</strain>
    </source>
</reference>
<dbReference type="Proteomes" id="UP001172681">
    <property type="component" value="Unassembled WGS sequence"/>
</dbReference>
<dbReference type="Pfam" id="PF06985">
    <property type="entry name" value="HET"/>
    <property type="match status" value="1"/>
</dbReference>
<dbReference type="PANTHER" id="PTHR24148:SF64">
    <property type="entry name" value="HETEROKARYON INCOMPATIBILITY DOMAIN-CONTAINING PROTEIN"/>
    <property type="match status" value="1"/>
</dbReference>
<accession>A0AA39CY44</accession>
<sequence>MKFISLSVAQLLAAVVCLQTASGASNSSSSSSKAPTLPLSTDSTFNFDFLIPLGLALTGGSDISPVLGVANVVEPGNMTSYYEEFYKLANYTKKKAEDPENAYDPINVRDTWFSTANYFRRADFLIHQNWSNPEIMTLWAEQLSAFDKAIAALPVPGVRVRIPARSRNFTIEAIWYGAADANSTAKLPTLVVGNGYDAAQEDSYHNFCAPAVLRGWNCITYEGPGQNTVRRYQDVGFIPQWEDVGIPVVDWLYQNKADVIDKDRLVILGNSFGTLLNLRVAAYEPRIKAVVGIDGIWDFFSSAIAPVPSDLVPLFEAGQKQEFDSKLLELRDTNQLSTMAAWGLDQGLWSFYTHSPFDFLTMAKEYKVSDFVKNITIPVFIGNGEYDTFVTGQPQMLKQALGSLGTLHDFNGTAGYHCQTGASQEMCQRQPRPPAPIHTPLKDGEVRLVTLAQGKFDDDIECSLSTHLLERDPTYEALSWYWGTPNPGTDPTISLCGQTFSVPVNLERALRYLRAEDKSRILWIDALCIDQKNILERNHQVELMGTIYHTADEVVIWLGEPKSQYGDILASVLVLLWSAIPLDSAGQVPDESLDYHAGIFNATAWSELIIALKSPWWKRMWVYQEYVLAKDVSVMFGHAIIGEQELAKATSRWLKVLNKPQTLATTSQAMLLQDGVKCVEFPSFYEHRYLRTTDTMEIPERLDLLKLQRITHSRESSDPRDKIYALQSVDDVGDIIVTVDYTKTVEAVYADFAVRCIETQQSLEILTYAGIGCALLSRTDALDTPSWVPDFRASAFQSGHFYQGMTGADSRDTASCNLHADGRYLHCTGILYDVLTAATALNIRDCFEIDSPTSSASNSSLRDQCPPASYPTGVSRIEAFFRTTVSDDGLVGVPLQSDHCSFVDSAFGFMYLYGTQALGGLFDDSRNIDSILHSFEPDREIRSYAICFNSWVDKLCSLVPEPKPSCDEFHALEDPQNTRRSNRTKIPWPASYPLHDLDDPTGWAHILQYARQVAGRTDNRSFFASSKGYMGLGPLHAREGDQLCIIFGCSMPMILRPETDGYHQVVGPCDVYGLMQGEAVDEMKQSNGKLQETIFKLK</sequence>
<feature type="signal peptide" evidence="1">
    <location>
        <begin position="1"/>
        <end position="23"/>
    </location>
</feature>
<dbReference type="Pfam" id="PF26639">
    <property type="entry name" value="Het-6_barrel"/>
    <property type="match status" value="1"/>
</dbReference>
<organism evidence="3 4">
    <name type="scientific">Knufia peltigerae</name>
    <dbReference type="NCBI Taxonomy" id="1002370"/>
    <lineage>
        <taxon>Eukaryota</taxon>
        <taxon>Fungi</taxon>
        <taxon>Dikarya</taxon>
        <taxon>Ascomycota</taxon>
        <taxon>Pezizomycotina</taxon>
        <taxon>Eurotiomycetes</taxon>
        <taxon>Chaetothyriomycetidae</taxon>
        <taxon>Chaetothyriales</taxon>
        <taxon>Trichomeriaceae</taxon>
        <taxon>Knufia</taxon>
    </lineage>
</organism>
<dbReference type="SUPFAM" id="SSF53474">
    <property type="entry name" value="alpha/beta-Hydrolases"/>
    <property type="match status" value="1"/>
</dbReference>
<evidence type="ECO:0000313" key="3">
    <source>
        <dbReference type="EMBL" id="KAJ9635304.1"/>
    </source>
</evidence>
<proteinExistence type="predicted"/>
<evidence type="ECO:0000259" key="2">
    <source>
        <dbReference type="Pfam" id="PF06985"/>
    </source>
</evidence>
<dbReference type="AlphaFoldDB" id="A0AA39CY44"/>
<evidence type="ECO:0000256" key="1">
    <source>
        <dbReference type="SAM" id="SignalP"/>
    </source>
</evidence>
<protein>
    <recommendedName>
        <fullName evidence="2">Heterokaryon incompatibility domain-containing protein</fullName>
    </recommendedName>
</protein>
<dbReference type="InterPro" id="IPR052895">
    <property type="entry name" value="HetReg/Transcr_Mod"/>
</dbReference>
<dbReference type="Gene3D" id="1.20.1440.110">
    <property type="entry name" value="acylaminoacyl peptidase"/>
    <property type="match status" value="1"/>
</dbReference>
<evidence type="ECO:0000313" key="4">
    <source>
        <dbReference type="Proteomes" id="UP001172681"/>
    </source>
</evidence>